<dbReference type="Gramene" id="Psat02G0286500-T1">
    <property type="protein sequence ID" value="KAI5436531.1"/>
    <property type="gene ID" value="KIW84_022865"/>
</dbReference>
<dbReference type="AlphaFoldDB" id="A0A9D4YHC8"/>
<proteinExistence type="predicted"/>
<dbReference type="InterPro" id="IPR003151">
    <property type="entry name" value="PIK-rel_kinase_FAT"/>
</dbReference>
<dbReference type="GO" id="GO:0005634">
    <property type="term" value="C:nucleus"/>
    <property type="evidence" value="ECO:0007669"/>
    <property type="project" value="TreeGrafter"/>
</dbReference>
<name>A0A9D4YHC8_PEA</name>
<dbReference type="Pfam" id="PF02259">
    <property type="entry name" value="FAT"/>
    <property type="match status" value="2"/>
</dbReference>
<evidence type="ECO:0000313" key="2">
    <source>
        <dbReference type="EMBL" id="KAI5436531.1"/>
    </source>
</evidence>
<dbReference type="Proteomes" id="UP001058974">
    <property type="component" value="Chromosome 2"/>
</dbReference>
<keyword evidence="3" id="KW-1185">Reference proteome</keyword>
<reference evidence="2 3" key="1">
    <citation type="journal article" date="2022" name="Nat. Genet.">
        <title>Improved pea reference genome and pan-genome highlight genomic features and evolutionary characteristics.</title>
        <authorList>
            <person name="Yang T."/>
            <person name="Liu R."/>
            <person name="Luo Y."/>
            <person name="Hu S."/>
            <person name="Wang D."/>
            <person name="Wang C."/>
            <person name="Pandey M.K."/>
            <person name="Ge S."/>
            <person name="Xu Q."/>
            <person name="Li N."/>
            <person name="Li G."/>
            <person name="Huang Y."/>
            <person name="Saxena R.K."/>
            <person name="Ji Y."/>
            <person name="Li M."/>
            <person name="Yan X."/>
            <person name="He Y."/>
            <person name="Liu Y."/>
            <person name="Wang X."/>
            <person name="Xiang C."/>
            <person name="Varshney R.K."/>
            <person name="Ding H."/>
            <person name="Gao S."/>
            <person name="Zong X."/>
        </authorList>
    </citation>
    <scope>NUCLEOTIDE SEQUENCE [LARGE SCALE GENOMIC DNA]</scope>
    <source>
        <strain evidence="2 3">cv. Zhongwan 6</strain>
    </source>
</reference>
<dbReference type="PANTHER" id="PTHR11139:SF9">
    <property type="entry name" value="SERINE_THREONINE-PROTEIN KINASE MTOR"/>
    <property type="match status" value="1"/>
</dbReference>
<evidence type="ECO:0000313" key="3">
    <source>
        <dbReference type="Proteomes" id="UP001058974"/>
    </source>
</evidence>
<dbReference type="GO" id="GO:0031932">
    <property type="term" value="C:TORC2 complex"/>
    <property type="evidence" value="ECO:0007669"/>
    <property type="project" value="TreeGrafter"/>
</dbReference>
<dbReference type="GO" id="GO:0005737">
    <property type="term" value="C:cytoplasm"/>
    <property type="evidence" value="ECO:0007669"/>
    <property type="project" value="TreeGrafter"/>
</dbReference>
<dbReference type="GO" id="GO:0031929">
    <property type="term" value="P:TOR signaling"/>
    <property type="evidence" value="ECO:0007669"/>
    <property type="project" value="TreeGrafter"/>
</dbReference>
<dbReference type="InterPro" id="IPR050517">
    <property type="entry name" value="DDR_Repair_Kinase"/>
</dbReference>
<protein>
    <recommendedName>
        <fullName evidence="1">PIK-related kinase FAT domain-containing protein</fullName>
    </recommendedName>
</protein>
<dbReference type="EMBL" id="JAMSHJ010000002">
    <property type="protein sequence ID" value="KAI5436531.1"/>
    <property type="molecule type" value="Genomic_DNA"/>
</dbReference>
<comment type="caution">
    <text evidence="2">The sequence shown here is derived from an EMBL/GenBank/DDBJ whole genome shotgun (WGS) entry which is preliminary data.</text>
</comment>
<gene>
    <name evidence="2" type="ORF">KIW84_022865</name>
</gene>
<evidence type="ECO:0000259" key="1">
    <source>
        <dbReference type="Pfam" id="PF02259"/>
    </source>
</evidence>
<dbReference type="GO" id="GO:0031931">
    <property type="term" value="C:TORC1 complex"/>
    <property type="evidence" value="ECO:0007669"/>
    <property type="project" value="TreeGrafter"/>
</dbReference>
<accession>A0A9D4YHC8</accession>
<feature type="domain" description="PIK-related kinase FAT" evidence="1">
    <location>
        <begin position="58"/>
        <end position="172"/>
    </location>
</feature>
<dbReference type="GO" id="GO:0004674">
    <property type="term" value="F:protein serine/threonine kinase activity"/>
    <property type="evidence" value="ECO:0007669"/>
    <property type="project" value="TreeGrafter"/>
</dbReference>
<organism evidence="2 3">
    <name type="scientific">Pisum sativum</name>
    <name type="common">Garden pea</name>
    <name type="synonym">Lathyrus oleraceus</name>
    <dbReference type="NCBI Taxonomy" id="3888"/>
    <lineage>
        <taxon>Eukaryota</taxon>
        <taxon>Viridiplantae</taxon>
        <taxon>Streptophyta</taxon>
        <taxon>Embryophyta</taxon>
        <taxon>Tracheophyta</taxon>
        <taxon>Spermatophyta</taxon>
        <taxon>Magnoliopsida</taxon>
        <taxon>eudicotyledons</taxon>
        <taxon>Gunneridae</taxon>
        <taxon>Pentapetalae</taxon>
        <taxon>rosids</taxon>
        <taxon>fabids</taxon>
        <taxon>Fabales</taxon>
        <taxon>Fabaceae</taxon>
        <taxon>Papilionoideae</taxon>
        <taxon>50 kb inversion clade</taxon>
        <taxon>NPAAA clade</taxon>
        <taxon>Hologalegina</taxon>
        <taxon>IRL clade</taxon>
        <taxon>Fabeae</taxon>
        <taxon>Lathyrus</taxon>
    </lineage>
</organism>
<sequence>MAPSSGLFYQFHRGKYDEAREYVERSRKCLATELAVLVLESYEQAYSNIYDPEITPENVQYHGPPQVMLAYLKFQWSLREDSKRREAFVRLQNLAMECSNVPNIQPVTHPIFTSGLNPNVPLLARVDLNLGSCQWALSPGLVEESIKDILDAFLKATQYANKWAKAWHKWAFTTPNKGKEGVFFGL</sequence>
<feature type="domain" description="PIK-related kinase FAT" evidence="1">
    <location>
        <begin position="7"/>
        <end position="48"/>
    </location>
</feature>
<dbReference type="GO" id="GO:0016242">
    <property type="term" value="P:negative regulation of macroautophagy"/>
    <property type="evidence" value="ECO:0007669"/>
    <property type="project" value="TreeGrafter"/>
</dbReference>
<dbReference type="PANTHER" id="PTHR11139">
    <property type="entry name" value="ATAXIA TELANGIECTASIA MUTATED ATM -RELATED"/>
    <property type="match status" value="1"/>
</dbReference>